<sequence>MAVIRWSAAILLGSGVVTLVLGLAFQLRVVVVPVLVALLITALIVPVDRLLRRIGLRRGWAAGISATLLVAAVAAVIWVMVQLLTDAAADLSSTLRDLVNRASEESGPVADAVRGAADSLSSLGSAAAGAAAQGAFTGISLAGQLVAGTILTLTLVFFVLRDRERAVDAVQRWTPGGRGELAVRLGRRAWDSMAGFMRGTTIIAAIDAVFITVGLALLGVPQAAGLGALVFVGAYIPYVGAFLSGTVAVLVALADQGVMLAVGALAVVLAVQLIEGTLLQPVVQSRTVFLHPAFVLLAVAAGASLGGLVGTLLAVPLTAAAVGIASELRDHRAQHAADGGSRRAEPGPSSGGPTGATAPGT</sequence>
<keyword evidence="5 9" id="KW-0812">Transmembrane</keyword>
<comment type="similarity">
    <text evidence="2">Belongs to the autoinducer-2 exporter (AI-2E) (TC 2.A.86) family.</text>
</comment>
<reference evidence="10 11" key="1">
    <citation type="submission" date="2020-03" db="EMBL/GenBank/DDBJ databases">
        <title>Draft genome of Streptomyces sp. ventii, isolated from the Axial Seamount in the Pacific Ocean, and resequencing of the two type strains Streptomyces lonarensis strain NCL 716 and Streptomyces bohaiensis strain 11A07.</title>
        <authorList>
            <person name="Loughran R.M."/>
            <person name="Pfannmuller K.M."/>
            <person name="Wasson B.J."/>
            <person name="Deadmond M.C."/>
            <person name="Paddock B.E."/>
            <person name="Koyack M.J."/>
            <person name="Gallegos D.A."/>
            <person name="Mitchell E.A."/>
            <person name="Ushijima B."/>
            <person name="Saw J.H."/>
            <person name="Mcphail K.L."/>
            <person name="Videau P."/>
        </authorList>
    </citation>
    <scope>NUCLEOTIDE SEQUENCE [LARGE SCALE GENOMIC DNA]</scope>
    <source>
        <strain evidence="10 11">NCL716</strain>
    </source>
</reference>
<feature type="transmembrane region" description="Helical" evidence="9">
    <location>
        <begin position="258"/>
        <end position="274"/>
    </location>
</feature>
<evidence type="ECO:0000256" key="6">
    <source>
        <dbReference type="ARBA" id="ARBA00022989"/>
    </source>
</evidence>
<feature type="transmembrane region" description="Helical" evidence="9">
    <location>
        <begin position="226"/>
        <end position="251"/>
    </location>
</feature>
<feature type="transmembrane region" description="Helical" evidence="9">
    <location>
        <begin position="7"/>
        <end position="24"/>
    </location>
</feature>
<name>A0A7X6D4G3_9ACTN</name>
<evidence type="ECO:0000256" key="7">
    <source>
        <dbReference type="ARBA" id="ARBA00023136"/>
    </source>
</evidence>
<feature type="transmembrane region" description="Helical" evidence="9">
    <location>
        <begin position="30"/>
        <end position="47"/>
    </location>
</feature>
<feature type="region of interest" description="Disordered" evidence="8">
    <location>
        <begin position="334"/>
        <end position="361"/>
    </location>
</feature>
<feature type="transmembrane region" description="Helical" evidence="9">
    <location>
        <begin position="294"/>
        <end position="325"/>
    </location>
</feature>
<evidence type="ECO:0000313" key="10">
    <source>
        <dbReference type="EMBL" id="NJQ07977.1"/>
    </source>
</evidence>
<dbReference type="GO" id="GO:0055085">
    <property type="term" value="P:transmembrane transport"/>
    <property type="evidence" value="ECO:0007669"/>
    <property type="project" value="TreeGrafter"/>
</dbReference>
<gene>
    <name evidence="10" type="ORF">HCN56_20915</name>
</gene>
<protein>
    <submittedName>
        <fullName evidence="10">AI-2E family transporter</fullName>
    </submittedName>
</protein>
<keyword evidence="7 9" id="KW-0472">Membrane</keyword>
<evidence type="ECO:0000256" key="5">
    <source>
        <dbReference type="ARBA" id="ARBA00022692"/>
    </source>
</evidence>
<proteinExistence type="inferred from homology"/>
<keyword evidence="11" id="KW-1185">Reference proteome</keyword>
<evidence type="ECO:0000256" key="4">
    <source>
        <dbReference type="ARBA" id="ARBA00022475"/>
    </source>
</evidence>
<dbReference type="EMBL" id="JAAVJD010000223">
    <property type="protein sequence ID" value="NJQ07977.1"/>
    <property type="molecule type" value="Genomic_DNA"/>
</dbReference>
<dbReference type="Pfam" id="PF01594">
    <property type="entry name" value="AI-2E_transport"/>
    <property type="match status" value="1"/>
</dbReference>
<dbReference type="Proteomes" id="UP000578686">
    <property type="component" value="Unassembled WGS sequence"/>
</dbReference>
<evidence type="ECO:0000256" key="1">
    <source>
        <dbReference type="ARBA" id="ARBA00004651"/>
    </source>
</evidence>
<evidence type="ECO:0000256" key="2">
    <source>
        <dbReference type="ARBA" id="ARBA00009773"/>
    </source>
</evidence>
<dbReference type="PANTHER" id="PTHR21716:SF53">
    <property type="entry name" value="PERMEASE PERM-RELATED"/>
    <property type="match status" value="1"/>
</dbReference>
<feature type="transmembrane region" description="Helical" evidence="9">
    <location>
        <begin position="141"/>
        <end position="160"/>
    </location>
</feature>
<evidence type="ECO:0000256" key="8">
    <source>
        <dbReference type="SAM" id="MobiDB-lite"/>
    </source>
</evidence>
<keyword evidence="3" id="KW-0813">Transport</keyword>
<accession>A0A7X6D4G3</accession>
<dbReference type="AlphaFoldDB" id="A0A7X6D4G3"/>
<dbReference type="InterPro" id="IPR002549">
    <property type="entry name" value="AI-2E-like"/>
</dbReference>
<comment type="caution">
    <text evidence="10">The sequence shown here is derived from an EMBL/GenBank/DDBJ whole genome shotgun (WGS) entry which is preliminary data.</text>
</comment>
<dbReference type="GO" id="GO:0005886">
    <property type="term" value="C:plasma membrane"/>
    <property type="evidence" value="ECO:0007669"/>
    <property type="project" value="UniProtKB-SubCell"/>
</dbReference>
<feature type="transmembrane region" description="Helical" evidence="9">
    <location>
        <begin position="59"/>
        <end position="81"/>
    </location>
</feature>
<feature type="compositionally biased region" description="Basic and acidic residues" evidence="8">
    <location>
        <begin position="334"/>
        <end position="345"/>
    </location>
</feature>
<dbReference type="RefSeq" id="WP_167973437.1">
    <property type="nucleotide sequence ID" value="NZ_BHZG01000383.1"/>
</dbReference>
<evidence type="ECO:0000256" key="3">
    <source>
        <dbReference type="ARBA" id="ARBA00022448"/>
    </source>
</evidence>
<comment type="subcellular location">
    <subcellularLocation>
        <location evidence="1">Cell membrane</location>
        <topology evidence="1">Multi-pass membrane protein</topology>
    </subcellularLocation>
</comment>
<evidence type="ECO:0000256" key="9">
    <source>
        <dbReference type="SAM" id="Phobius"/>
    </source>
</evidence>
<keyword evidence="6 9" id="KW-1133">Transmembrane helix</keyword>
<feature type="transmembrane region" description="Helical" evidence="9">
    <location>
        <begin position="196"/>
        <end position="220"/>
    </location>
</feature>
<dbReference type="PANTHER" id="PTHR21716">
    <property type="entry name" value="TRANSMEMBRANE PROTEIN"/>
    <property type="match status" value="1"/>
</dbReference>
<organism evidence="10 11">
    <name type="scientific">Streptomyces lonarensis</name>
    <dbReference type="NCBI Taxonomy" id="700599"/>
    <lineage>
        <taxon>Bacteria</taxon>
        <taxon>Bacillati</taxon>
        <taxon>Actinomycetota</taxon>
        <taxon>Actinomycetes</taxon>
        <taxon>Kitasatosporales</taxon>
        <taxon>Streptomycetaceae</taxon>
        <taxon>Streptomyces</taxon>
    </lineage>
</organism>
<evidence type="ECO:0000313" key="11">
    <source>
        <dbReference type="Proteomes" id="UP000578686"/>
    </source>
</evidence>
<keyword evidence="4" id="KW-1003">Cell membrane</keyword>